<evidence type="ECO:0000259" key="2">
    <source>
        <dbReference type="Pfam" id="PF18079"/>
    </source>
</evidence>
<dbReference type="AlphaFoldDB" id="A0A101GJK4"/>
<gene>
    <name evidence="3" type="ORF">XD82_1853</name>
</gene>
<dbReference type="GO" id="GO:0016740">
    <property type="term" value="F:transferase activity"/>
    <property type="evidence" value="ECO:0007669"/>
    <property type="project" value="UniProtKB-KW"/>
</dbReference>
<feature type="region of interest" description="Disordered" evidence="1">
    <location>
        <begin position="1"/>
        <end position="30"/>
    </location>
</feature>
<comment type="caution">
    <text evidence="3">The sequence shown here is derived from an EMBL/GenBank/DDBJ whole genome shotgun (WGS) entry which is preliminary data.</text>
</comment>
<evidence type="ECO:0000256" key="1">
    <source>
        <dbReference type="SAM" id="MobiDB-lite"/>
    </source>
</evidence>
<dbReference type="EMBL" id="LGGD01000302">
    <property type="protein sequence ID" value="KUK59613.1"/>
    <property type="molecule type" value="Genomic_DNA"/>
</dbReference>
<dbReference type="Gene3D" id="2.60.40.3390">
    <property type="match status" value="1"/>
</dbReference>
<dbReference type="Proteomes" id="UP000054323">
    <property type="component" value="Unassembled WGS sequence"/>
</dbReference>
<feature type="domain" description="Archaeal glycosylation protein B peripheral" evidence="2">
    <location>
        <begin position="34"/>
        <end position="83"/>
    </location>
</feature>
<dbReference type="PATRIC" id="fig|2198.4.peg.652"/>
<evidence type="ECO:0000313" key="4">
    <source>
        <dbReference type="Proteomes" id="UP000054323"/>
    </source>
</evidence>
<accession>A0A101GJK4</accession>
<keyword evidence="3" id="KW-0808">Transferase</keyword>
<evidence type="ECO:0000313" key="3">
    <source>
        <dbReference type="EMBL" id="KUK59613.1"/>
    </source>
</evidence>
<dbReference type="InterPro" id="IPR041154">
    <property type="entry name" value="AglB_P1"/>
</dbReference>
<sequence length="97" mass="10190">MPGPNPVPARSRRMPSPTRPPAAVDDCTGPGEGVIEVTVVTNTGREFVYRQESENGTFIIPYSTTGSPYDVKTAGNYRIVGATDGFTATGEAVTGRA</sequence>
<organism evidence="3 4">
    <name type="scientific">Methanoculleus marisnigri</name>
    <dbReference type="NCBI Taxonomy" id="2198"/>
    <lineage>
        <taxon>Archaea</taxon>
        <taxon>Methanobacteriati</taxon>
        <taxon>Methanobacteriota</taxon>
        <taxon>Stenosarchaea group</taxon>
        <taxon>Methanomicrobia</taxon>
        <taxon>Methanomicrobiales</taxon>
        <taxon>Methanomicrobiaceae</taxon>
        <taxon>Methanoculleus</taxon>
    </lineage>
</organism>
<proteinExistence type="predicted"/>
<reference evidence="4" key="1">
    <citation type="journal article" date="2015" name="MBio">
        <title>Genome-Resolved Metagenomic Analysis Reveals Roles for Candidate Phyla and Other Microbial Community Members in Biogeochemical Transformations in Oil Reservoirs.</title>
        <authorList>
            <person name="Hu P."/>
            <person name="Tom L."/>
            <person name="Singh A."/>
            <person name="Thomas B.C."/>
            <person name="Baker B.J."/>
            <person name="Piceno Y.M."/>
            <person name="Andersen G.L."/>
            <person name="Banfield J.F."/>
        </authorList>
    </citation>
    <scope>NUCLEOTIDE SEQUENCE [LARGE SCALE GENOMIC DNA]</scope>
</reference>
<dbReference type="Pfam" id="PF18079">
    <property type="entry name" value="AglB_L1"/>
    <property type="match status" value="1"/>
</dbReference>
<name>A0A101GJK4_9EURY</name>
<protein>
    <submittedName>
        <fullName evidence="3">Oligosaccharyl transferase, STT3 subunit</fullName>
    </submittedName>
</protein>